<dbReference type="AlphaFoldDB" id="A0A383C053"/>
<evidence type="ECO:0000313" key="1">
    <source>
        <dbReference type="EMBL" id="SVE25410.1"/>
    </source>
</evidence>
<reference evidence="1" key="1">
    <citation type="submission" date="2018-05" db="EMBL/GenBank/DDBJ databases">
        <authorList>
            <person name="Lanie J.A."/>
            <person name="Ng W.-L."/>
            <person name="Kazmierczak K.M."/>
            <person name="Andrzejewski T.M."/>
            <person name="Davidsen T.M."/>
            <person name="Wayne K.J."/>
            <person name="Tettelin H."/>
            <person name="Glass J.I."/>
            <person name="Rusch D."/>
            <person name="Podicherti R."/>
            <person name="Tsui H.-C.T."/>
            <person name="Winkler M.E."/>
        </authorList>
    </citation>
    <scope>NUCLEOTIDE SEQUENCE</scope>
</reference>
<gene>
    <name evidence="1" type="ORF">METZ01_LOCUS478264</name>
</gene>
<sequence length="34" mass="3919">MRNNRNLIFQSEQVSLQSLLLVPQHPRRAVSESA</sequence>
<name>A0A383C053_9ZZZZ</name>
<dbReference type="EMBL" id="UINC01204607">
    <property type="protein sequence ID" value="SVE25410.1"/>
    <property type="molecule type" value="Genomic_DNA"/>
</dbReference>
<feature type="non-terminal residue" evidence="1">
    <location>
        <position position="34"/>
    </location>
</feature>
<protein>
    <submittedName>
        <fullName evidence="1">Uncharacterized protein</fullName>
    </submittedName>
</protein>
<accession>A0A383C053</accession>
<organism evidence="1">
    <name type="scientific">marine metagenome</name>
    <dbReference type="NCBI Taxonomy" id="408172"/>
    <lineage>
        <taxon>unclassified sequences</taxon>
        <taxon>metagenomes</taxon>
        <taxon>ecological metagenomes</taxon>
    </lineage>
</organism>
<proteinExistence type="predicted"/>